<gene>
    <name evidence="2" type="ORF">QOZ94_001430</name>
</gene>
<proteinExistence type="predicted"/>
<organism evidence="2 3">
    <name type="scientific">Xanthobacter agilis</name>
    <dbReference type="NCBI Taxonomy" id="47492"/>
    <lineage>
        <taxon>Bacteria</taxon>
        <taxon>Pseudomonadati</taxon>
        <taxon>Pseudomonadota</taxon>
        <taxon>Alphaproteobacteria</taxon>
        <taxon>Hyphomicrobiales</taxon>
        <taxon>Xanthobacteraceae</taxon>
        <taxon>Xanthobacter</taxon>
    </lineage>
</organism>
<feature type="region of interest" description="Disordered" evidence="1">
    <location>
        <begin position="60"/>
        <end position="81"/>
    </location>
</feature>
<keyword evidence="3" id="KW-1185">Reference proteome</keyword>
<evidence type="ECO:0000313" key="2">
    <source>
        <dbReference type="EMBL" id="MDQ0504648.1"/>
    </source>
</evidence>
<dbReference type="EMBL" id="JAUSVY010000003">
    <property type="protein sequence ID" value="MDQ0504648.1"/>
    <property type="molecule type" value="Genomic_DNA"/>
</dbReference>
<comment type="caution">
    <text evidence="2">The sequence shown here is derived from an EMBL/GenBank/DDBJ whole genome shotgun (WGS) entry which is preliminary data.</text>
</comment>
<feature type="compositionally biased region" description="Basic residues" evidence="1">
    <location>
        <begin position="72"/>
        <end position="81"/>
    </location>
</feature>
<name>A0ABU0LBY6_XANAG</name>
<evidence type="ECO:0008006" key="4">
    <source>
        <dbReference type="Google" id="ProtNLM"/>
    </source>
</evidence>
<dbReference type="Proteomes" id="UP001241747">
    <property type="component" value="Unassembled WGS sequence"/>
</dbReference>
<reference evidence="2 3" key="1">
    <citation type="submission" date="2023-07" db="EMBL/GenBank/DDBJ databases">
        <title>Genomic Encyclopedia of Type Strains, Phase IV (KMG-IV): sequencing the most valuable type-strain genomes for metagenomic binning, comparative biology and taxonomic classification.</title>
        <authorList>
            <person name="Goeker M."/>
        </authorList>
    </citation>
    <scope>NUCLEOTIDE SEQUENCE [LARGE SCALE GENOMIC DNA]</scope>
    <source>
        <strain evidence="2 3">DSM 3770</strain>
    </source>
</reference>
<evidence type="ECO:0000256" key="1">
    <source>
        <dbReference type="SAM" id="MobiDB-lite"/>
    </source>
</evidence>
<protein>
    <recommendedName>
        <fullName evidence="4">Secreted protein</fullName>
    </recommendedName>
</protein>
<accession>A0ABU0LBY6</accession>
<sequence length="81" mass="9076">MLPAPRRRHIGPPVLWARRSFGPPVLLASVLLAPFSPPIGRPTRFSGVLRMETPCFSPDARFSPAARSLRPRDRHRRGPTI</sequence>
<evidence type="ECO:0000313" key="3">
    <source>
        <dbReference type="Proteomes" id="UP001241747"/>
    </source>
</evidence>